<proteinExistence type="inferred from homology"/>
<dbReference type="EMBL" id="PFDW01000042">
    <property type="protein sequence ID" value="PJE58233.1"/>
    <property type="molecule type" value="Genomic_DNA"/>
</dbReference>
<dbReference type="PANTHER" id="PTHR46986:SF1">
    <property type="entry name" value="ENDORIBONUCLEASE YBEY, CHLOROPLASTIC"/>
    <property type="match status" value="1"/>
</dbReference>
<feature type="binding site" evidence="7">
    <location>
        <position position="96"/>
    </location>
    <ligand>
        <name>Zn(2+)</name>
        <dbReference type="ChEBI" id="CHEBI:29105"/>
        <note>catalytic</note>
    </ligand>
</feature>
<dbReference type="HAMAP" id="MF_00009">
    <property type="entry name" value="Endoribonucl_YbeY"/>
    <property type="match status" value="1"/>
</dbReference>
<dbReference type="Proteomes" id="UP000231450">
    <property type="component" value="Unassembled WGS sequence"/>
</dbReference>
<keyword evidence="4 7" id="KW-0255">Endonuclease</keyword>
<evidence type="ECO:0000313" key="9">
    <source>
        <dbReference type="Proteomes" id="UP000231450"/>
    </source>
</evidence>
<comment type="similarity">
    <text evidence="1 7">Belongs to the endoribonuclease YbeY family.</text>
</comment>
<dbReference type="GO" id="GO:0006364">
    <property type="term" value="P:rRNA processing"/>
    <property type="evidence" value="ECO:0007669"/>
    <property type="project" value="UniProtKB-UniRule"/>
</dbReference>
<dbReference type="SUPFAM" id="SSF55486">
    <property type="entry name" value="Metalloproteases ('zincins'), catalytic domain"/>
    <property type="match status" value="1"/>
</dbReference>
<evidence type="ECO:0000256" key="3">
    <source>
        <dbReference type="ARBA" id="ARBA00022723"/>
    </source>
</evidence>
<dbReference type="GO" id="GO:0005737">
    <property type="term" value="C:cytoplasm"/>
    <property type="evidence" value="ECO:0007669"/>
    <property type="project" value="UniProtKB-SubCell"/>
</dbReference>
<dbReference type="PANTHER" id="PTHR46986">
    <property type="entry name" value="ENDORIBONUCLEASE YBEY, CHLOROPLASTIC"/>
    <property type="match status" value="1"/>
</dbReference>
<dbReference type="AlphaFoldDB" id="A0A2M8KEB4"/>
<comment type="cofactor">
    <cofactor evidence="7">
        <name>Zn(2+)</name>
        <dbReference type="ChEBI" id="CHEBI:29105"/>
    </cofactor>
    <text evidence="7">Binds 1 zinc ion.</text>
</comment>
<evidence type="ECO:0000256" key="5">
    <source>
        <dbReference type="ARBA" id="ARBA00022801"/>
    </source>
</evidence>
<evidence type="ECO:0000256" key="7">
    <source>
        <dbReference type="HAMAP-Rule" id="MF_00009"/>
    </source>
</evidence>
<dbReference type="GO" id="GO:0008270">
    <property type="term" value="F:zinc ion binding"/>
    <property type="evidence" value="ECO:0007669"/>
    <property type="project" value="UniProtKB-UniRule"/>
</dbReference>
<evidence type="ECO:0000256" key="2">
    <source>
        <dbReference type="ARBA" id="ARBA00022722"/>
    </source>
</evidence>
<reference evidence="9" key="1">
    <citation type="submission" date="2017-09" db="EMBL/GenBank/DDBJ databases">
        <title>Depth-based differentiation of microbial function through sediment-hosted aquifers and enrichment of novel symbionts in the deep terrestrial subsurface.</title>
        <authorList>
            <person name="Probst A.J."/>
            <person name="Ladd B."/>
            <person name="Jarett J.K."/>
            <person name="Geller-Mcgrath D.E."/>
            <person name="Sieber C.M.K."/>
            <person name="Emerson J.B."/>
            <person name="Anantharaman K."/>
            <person name="Thomas B.C."/>
            <person name="Malmstrom R."/>
            <person name="Stieglmeier M."/>
            <person name="Klingl A."/>
            <person name="Woyke T."/>
            <person name="Ryan C.M."/>
            <person name="Banfield J.F."/>
        </authorList>
    </citation>
    <scope>NUCLEOTIDE SEQUENCE [LARGE SCALE GENOMIC DNA]</scope>
</reference>
<protein>
    <recommendedName>
        <fullName evidence="7">Endoribonuclease YbeY</fullName>
        <ecNumber evidence="7">3.1.-.-</ecNumber>
    </recommendedName>
</protein>
<keyword evidence="3 7" id="KW-0479">Metal-binding</keyword>
<comment type="subcellular location">
    <subcellularLocation>
        <location evidence="7">Cytoplasm</location>
    </subcellularLocation>
</comment>
<comment type="function">
    <text evidence="7">Single strand-specific metallo-endoribonuclease involved in late-stage 70S ribosome quality control and in maturation of the 3' terminus of the 16S rRNA.</text>
</comment>
<feature type="binding site" evidence="7">
    <location>
        <position position="100"/>
    </location>
    <ligand>
        <name>Zn(2+)</name>
        <dbReference type="ChEBI" id="CHEBI:29105"/>
        <note>catalytic</note>
    </ligand>
</feature>
<dbReference type="EC" id="3.1.-.-" evidence="7"/>
<evidence type="ECO:0000313" key="8">
    <source>
        <dbReference type="EMBL" id="PJE58233.1"/>
    </source>
</evidence>
<keyword evidence="7" id="KW-0690">Ribosome biogenesis</keyword>
<dbReference type="Gene3D" id="3.40.390.30">
    <property type="entry name" value="Metalloproteases ('zincins'), catalytic domain"/>
    <property type="match status" value="1"/>
</dbReference>
<name>A0A2M8KEB4_9BACT</name>
<dbReference type="GO" id="GO:0004222">
    <property type="term" value="F:metalloendopeptidase activity"/>
    <property type="evidence" value="ECO:0007669"/>
    <property type="project" value="InterPro"/>
</dbReference>
<evidence type="ECO:0000256" key="6">
    <source>
        <dbReference type="ARBA" id="ARBA00022833"/>
    </source>
</evidence>
<gene>
    <name evidence="7 8" type="primary">ybeY</name>
    <name evidence="8" type="ORF">COU81_01900</name>
</gene>
<comment type="caution">
    <text evidence="8">The sequence shown here is derived from an EMBL/GenBank/DDBJ whole genome shotgun (WGS) entry which is preliminary data.</text>
</comment>
<dbReference type="InterPro" id="IPR002036">
    <property type="entry name" value="YbeY"/>
</dbReference>
<keyword evidence="5 7" id="KW-0378">Hydrolase</keyword>
<accession>A0A2M8KEB4</accession>
<keyword evidence="7" id="KW-0698">rRNA processing</keyword>
<dbReference type="NCBIfam" id="TIGR00043">
    <property type="entry name" value="rRNA maturation RNase YbeY"/>
    <property type="match status" value="1"/>
</dbReference>
<organism evidence="8 9">
    <name type="scientific">Candidatus Portnoybacteria bacterium CG10_big_fil_rev_8_21_14_0_10_36_7</name>
    <dbReference type="NCBI Taxonomy" id="1974812"/>
    <lineage>
        <taxon>Bacteria</taxon>
        <taxon>Candidatus Portnoyibacteriota</taxon>
    </lineage>
</organism>
<evidence type="ECO:0000256" key="1">
    <source>
        <dbReference type="ARBA" id="ARBA00010875"/>
    </source>
</evidence>
<keyword evidence="7" id="KW-0963">Cytoplasm</keyword>
<keyword evidence="6 7" id="KW-0862">Zinc</keyword>
<evidence type="ECO:0000256" key="4">
    <source>
        <dbReference type="ARBA" id="ARBA00022759"/>
    </source>
</evidence>
<sequence>MIVVSDKNCKQGKKPLELLAKKVSDLLNIEEEISVVLVDGKYMKKINGQYRDKNIATDVLAFEDLDEIFICPQVVEKNAKENSITFNEELTRVFIHGIFHLKGYDHELVDKEAEEMKRVENNLLKNL</sequence>
<dbReference type="Pfam" id="PF02130">
    <property type="entry name" value="YbeY"/>
    <property type="match status" value="1"/>
</dbReference>
<keyword evidence="2 7" id="KW-0540">Nuclease</keyword>
<dbReference type="InterPro" id="IPR023091">
    <property type="entry name" value="MetalPrtase_cat_dom_sf_prd"/>
</dbReference>
<dbReference type="GO" id="GO:0004521">
    <property type="term" value="F:RNA endonuclease activity"/>
    <property type="evidence" value="ECO:0007669"/>
    <property type="project" value="UniProtKB-UniRule"/>
</dbReference>
<feature type="binding site" evidence="7">
    <location>
        <position position="106"/>
    </location>
    <ligand>
        <name>Zn(2+)</name>
        <dbReference type="ChEBI" id="CHEBI:29105"/>
        <note>catalytic</note>
    </ligand>
</feature>